<accession>A0A0H3GXQ0</accession>
<evidence type="ECO:0000256" key="1">
    <source>
        <dbReference type="SAM" id="SignalP"/>
    </source>
</evidence>
<dbReference type="EMBL" id="CP003218">
    <property type="protein sequence ID" value="AEX01935.1"/>
    <property type="molecule type" value="Genomic_DNA"/>
</dbReference>
<evidence type="ECO:0000259" key="2">
    <source>
        <dbReference type="Pfam" id="PF00419"/>
    </source>
</evidence>
<dbReference type="Proteomes" id="UP000007843">
    <property type="component" value="Chromosome"/>
</dbReference>
<dbReference type="RefSeq" id="WP_014226575.1">
    <property type="nucleotide sequence ID" value="NC_016612.1"/>
</dbReference>
<dbReference type="InterPro" id="IPR000259">
    <property type="entry name" value="Adhesion_dom_fimbrial"/>
</dbReference>
<dbReference type="InterPro" id="IPR008966">
    <property type="entry name" value="Adhesion_dom_sf"/>
</dbReference>
<dbReference type="PANTHER" id="PTHR33420">
    <property type="entry name" value="FIMBRIAL SUBUNIT ELFA-RELATED"/>
    <property type="match status" value="1"/>
</dbReference>
<dbReference type="SUPFAM" id="SSF49401">
    <property type="entry name" value="Bacterial adhesins"/>
    <property type="match status" value="1"/>
</dbReference>
<gene>
    <name evidence="3" type="ordered locus">KOX_00950</name>
</gene>
<feature type="chain" id="PRO_5002610350" evidence="1">
    <location>
        <begin position="23"/>
        <end position="182"/>
    </location>
</feature>
<proteinExistence type="predicted"/>
<dbReference type="InterPro" id="IPR050263">
    <property type="entry name" value="Bact_Fimbrial_Adh_Pro"/>
</dbReference>
<evidence type="ECO:0000313" key="4">
    <source>
        <dbReference type="Proteomes" id="UP000007843"/>
    </source>
</evidence>
<evidence type="ECO:0000313" key="3">
    <source>
        <dbReference type="EMBL" id="AEX01935.1"/>
    </source>
</evidence>
<dbReference type="AlphaFoldDB" id="A0A0H3GXQ0"/>
<dbReference type="InterPro" id="IPR036937">
    <property type="entry name" value="Adhesion_dom_fimbrial_sf"/>
</dbReference>
<protein>
    <submittedName>
        <fullName evidence="3">Fimbrial subunit</fullName>
    </submittedName>
</protein>
<dbReference type="GO" id="GO:0009289">
    <property type="term" value="C:pilus"/>
    <property type="evidence" value="ECO:0007669"/>
    <property type="project" value="InterPro"/>
</dbReference>
<dbReference type="PATRIC" id="fig|1006551.4.peg.188"/>
<keyword evidence="1" id="KW-0732">Signal</keyword>
<dbReference type="Gene3D" id="2.60.40.1090">
    <property type="entry name" value="Fimbrial-type adhesion domain"/>
    <property type="match status" value="1"/>
</dbReference>
<dbReference type="GeneID" id="66558191"/>
<dbReference type="KEGG" id="kox:KOX_00950"/>
<name>A0A0H3GXQ0_KLEM8</name>
<sequence>MRQFIASMVLLGLLSAATPAYASGELIGGDLTFKGTVAAHGCSIVPSSKNIAVDFGQISTRTLYAESKSQPKAFVIELKDCSTDVFNSVTVTFSGTENANMSDRLAITPVAPNSASGIGIGFEESNGTAISLNTPTTAVAISDATMQLNFKAFVEGEPDALSNKTLQTGAFQATAYYTLNYQ</sequence>
<reference evidence="3 4" key="1">
    <citation type="journal article" date="2012" name="J. Bacteriol.">
        <title>Complete genome sequence of Klebsiella oxytoca KCTC 1686, used in production of 2,3-butanediol.</title>
        <authorList>
            <person name="Shin S.H."/>
            <person name="Kim S."/>
            <person name="Kim J.Y."/>
            <person name="Lee S."/>
            <person name="Um Y."/>
            <person name="Oh M.K."/>
            <person name="Kim Y.R."/>
            <person name="Lee J."/>
            <person name="Yang K.S."/>
        </authorList>
    </citation>
    <scope>NUCLEOTIDE SEQUENCE [LARGE SCALE GENOMIC DNA]</scope>
    <source>
        <strain evidence="4">ATCC 8724 / DSM 4798 / JCM 20051 / NBRC 3318 / NRRL B-199 / KCTC 1686</strain>
    </source>
</reference>
<organism evidence="3 4">
    <name type="scientific">Klebsiella michiganensis (strain ATCC 8724 / DSM 4798 / JCM 20051 / NBRC 3318 / NRRL B-199 / KCTC 1686 / BUCSAV 143 / CCM 1901)</name>
    <dbReference type="NCBI Taxonomy" id="1006551"/>
    <lineage>
        <taxon>Bacteria</taxon>
        <taxon>Pseudomonadati</taxon>
        <taxon>Pseudomonadota</taxon>
        <taxon>Gammaproteobacteria</taxon>
        <taxon>Enterobacterales</taxon>
        <taxon>Enterobacteriaceae</taxon>
        <taxon>Klebsiella/Raoultella group</taxon>
        <taxon>Klebsiella</taxon>
    </lineage>
</organism>
<dbReference type="GO" id="GO:0043709">
    <property type="term" value="P:cell adhesion involved in single-species biofilm formation"/>
    <property type="evidence" value="ECO:0007669"/>
    <property type="project" value="TreeGrafter"/>
</dbReference>
<dbReference type="Pfam" id="PF00419">
    <property type="entry name" value="Fimbrial"/>
    <property type="match status" value="1"/>
</dbReference>
<feature type="domain" description="Fimbrial-type adhesion" evidence="2">
    <location>
        <begin position="32"/>
        <end position="182"/>
    </location>
</feature>
<dbReference type="HOGENOM" id="CLU_088965_3_3_6"/>
<dbReference type="PANTHER" id="PTHR33420:SF11">
    <property type="entry name" value="FIMBRIAL-LIKE PROTEIN"/>
    <property type="match status" value="1"/>
</dbReference>
<feature type="signal peptide" evidence="1">
    <location>
        <begin position="1"/>
        <end position="22"/>
    </location>
</feature>